<feature type="domain" description="DUF2382" evidence="2">
    <location>
        <begin position="10"/>
        <end position="120"/>
    </location>
</feature>
<name>A0A6L6HNU6_9RHOB</name>
<evidence type="ECO:0000313" key="3">
    <source>
        <dbReference type="EMBL" id="MTE00796.1"/>
    </source>
</evidence>
<dbReference type="EMBL" id="WMBT01000005">
    <property type="protein sequence ID" value="MTE00796.1"/>
    <property type="molecule type" value="Genomic_DNA"/>
</dbReference>
<dbReference type="Pfam" id="PF09557">
    <property type="entry name" value="DUF2382"/>
    <property type="match status" value="1"/>
</dbReference>
<dbReference type="InterPro" id="IPR019060">
    <property type="entry name" value="DUF2382"/>
</dbReference>
<feature type="region of interest" description="Disordered" evidence="1">
    <location>
        <begin position="112"/>
        <end position="144"/>
    </location>
</feature>
<organism evidence="3 4">
    <name type="scientific">Paracoccus lichenicola</name>
    <dbReference type="NCBI Taxonomy" id="2665644"/>
    <lineage>
        <taxon>Bacteria</taxon>
        <taxon>Pseudomonadati</taxon>
        <taxon>Pseudomonadota</taxon>
        <taxon>Alphaproteobacteria</taxon>
        <taxon>Rhodobacterales</taxon>
        <taxon>Paracoccaceae</taxon>
        <taxon>Paracoccus</taxon>
    </lineage>
</organism>
<reference evidence="3 4" key="1">
    <citation type="submission" date="2019-11" db="EMBL/GenBank/DDBJ databases">
        <authorList>
            <person name="Lang L."/>
        </authorList>
    </citation>
    <scope>NUCLEOTIDE SEQUENCE [LARGE SCALE GENOMIC DNA]</scope>
    <source>
        <strain evidence="3 4">YIM 132242</strain>
    </source>
</reference>
<evidence type="ECO:0000256" key="1">
    <source>
        <dbReference type="SAM" id="MobiDB-lite"/>
    </source>
</evidence>
<sequence length="144" mass="16260">MPEDQKTTFLPIIEETVSLTTRKVATGRVRIATRTESVDQVLPAHLSSLDVEVVRVPVGRKIETVPQTTTEGDLTIIPVVEERLVVTRELYLLEEVHVRRVERTETVEIPATTRRQTVQIDRLPPQGEDADPAQSQNKDDQDDL</sequence>
<proteinExistence type="predicted"/>
<accession>A0A6L6HNU6</accession>
<protein>
    <submittedName>
        <fullName evidence="3">DUF2382 domain-containing protein</fullName>
    </submittedName>
</protein>
<evidence type="ECO:0000259" key="2">
    <source>
        <dbReference type="Pfam" id="PF09557"/>
    </source>
</evidence>
<dbReference type="AlphaFoldDB" id="A0A6L6HNU6"/>
<keyword evidence="4" id="KW-1185">Reference proteome</keyword>
<dbReference type="RefSeq" id="WP_154764859.1">
    <property type="nucleotide sequence ID" value="NZ_WMBT01000005.1"/>
</dbReference>
<comment type="caution">
    <text evidence="3">The sequence shown here is derived from an EMBL/GenBank/DDBJ whole genome shotgun (WGS) entry which is preliminary data.</text>
</comment>
<gene>
    <name evidence="3" type="ORF">GIY56_10885</name>
</gene>
<evidence type="ECO:0000313" key="4">
    <source>
        <dbReference type="Proteomes" id="UP000481417"/>
    </source>
</evidence>
<dbReference type="Proteomes" id="UP000481417">
    <property type="component" value="Unassembled WGS sequence"/>
</dbReference>